<protein>
    <submittedName>
        <fullName evidence="2">Uncharacterized protein</fullName>
    </submittedName>
</protein>
<gene>
    <name evidence="2" type="ORF">B4109_0753</name>
    <name evidence="1" type="ORF">GS8_190</name>
</gene>
<evidence type="ECO:0000313" key="1">
    <source>
        <dbReference type="EMBL" id="KAF6511891.1"/>
    </source>
</evidence>
<reference evidence="1 4" key="2">
    <citation type="submission" date="2016-03" db="EMBL/GenBank/DDBJ databases">
        <title>Spore heat resistance.</title>
        <authorList>
            <person name="Boekhorst J."/>
            <person name="Berendsen E.M."/>
            <person name="Wells-Bennik M.H."/>
            <person name="Kuipers O.P."/>
        </authorList>
    </citation>
    <scope>NUCLEOTIDE SEQUENCE [LARGE SCALE GENOMIC DNA]</scope>
    <source>
        <strain evidence="1 4">GS8</strain>
    </source>
</reference>
<comment type="caution">
    <text evidence="2">The sequence shown here is derived from an EMBL/GenBank/DDBJ whole genome shotgun (WGS) entry which is preliminary data.</text>
</comment>
<dbReference type="PATRIC" id="fig|1422.18.peg.1869"/>
<dbReference type="AlphaFoldDB" id="A0A150M8Y4"/>
<sequence length="39" mass="4668">MLFFLFSHFTKKQGSCRMTTVFDNKIQQFSTKNDKGRHL</sequence>
<keyword evidence="4" id="KW-1185">Reference proteome</keyword>
<dbReference type="EMBL" id="LQYV01000143">
    <property type="protein sequence ID" value="KYD20851.1"/>
    <property type="molecule type" value="Genomic_DNA"/>
</dbReference>
<evidence type="ECO:0000313" key="3">
    <source>
        <dbReference type="Proteomes" id="UP000075424"/>
    </source>
</evidence>
<reference evidence="2 3" key="1">
    <citation type="submission" date="2016-01" db="EMBL/GenBank/DDBJ databases">
        <title>Draft Genome Sequences of Seven Thermophilic Sporeformers Isolated from Foods.</title>
        <authorList>
            <person name="Berendsen E.M."/>
            <person name="Wells-Bennik M.H."/>
            <person name="Krawcyk A.O."/>
            <person name="De Jong A."/>
            <person name="Holsappel S."/>
            <person name="Eijlander R.T."/>
            <person name="Kuipers O.P."/>
        </authorList>
    </citation>
    <scope>NUCLEOTIDE SEQUENCE [LARGE SCALE GENOMIC DNA]</scope>
    <source>
        <strain evidence="2 3">B4109</strain>
    </source>
</reference>
<evidence type="ECO:0000313" key="4">
    <source>
        <dbReference type="Proteomes" id="UP000773850"/>
    </source>
</evidence>
<organism evidence="2 3">
    <name type="scientific">Geobacillus stearothermophilus</name>
    <name type="common">Bacillus stearothermophilus</name>
    <dbReference type="NCBI Taxonomy" id="1422"/>
    <lineage>
        <taxon>Bacteria</taxon>
        <taxon>Bacillati</taxon>
        <taxon>Bacillota</taxon>
        <taxon>Bacilli</taxon>
        <taxon>Bacillales</taxon>
        <taxon>Anoxybacillaceae</taxon>
        <taxon>Geobacillus</taxon>
    </lineage>
</organism>
<dbReference type="EMBL" id="LUCS01000009">
    <property type="protein sequence ID" value="KAF6511891.1"/>
    <property type="molecule type" value="Genomic_DNA"/>
</dbReference>
<accession>A0A150M8Y4</accession>
<dbReference type="Proteomes" id="UP000075424">
    <property type="component" value="Unassembled WGS sequence"/>
</dbReference>
<dbReference type="Proteomes" id="UP000773850">
    <property type="component" value="Unassembled WGS sequence"/>
</dbReference>
<name>A0A150M8Y4_GEOSE</name>
<proteinExistence type="predicted"/>
<evidence type="ECO:0000313" key="2">
    <source>
        <dbReference type="EMBL" id="KYD20851.1"/>
    </source>
</evidence>